<evidence type="ECO:0000313" key="2">
    <source>
        <dbReference type="EMBL" id="CCF72844.1"/>
    </source>
</evidence>
<organism evidence="2 3">
    <name type="scientific">Babesia microti (strain RI)</name>
    <dbReference type="NCBI Taxonomy" id="1133968"/>
    <lineage>
        <taxon>Eukaryota</taxon>
        <taxon>Sar</taxon>
        <taxon>Alveolata</taxon>
        <taxon>Apicomplexa</taxon>
        <taxon>Aconoidasida</taxon>
        <taxon>Piroplasmida</taxon>
        <taxon>Babesiidae</taxon>
        <taxon>Babesia</taxon>
    </lineage>
</organism>
<dbReference type="VEuPathDB" id="PiroplasmaDB:BMR1_01G01930"/>
<accession>I7J8G5</accession>
<keyword evidence="1" id="KW-0175">Coiled coil</keyword>
<dbReference type="RefSeq" id="XP_012647453.1">
    <property type="nucleotide sequence ID" value="XM_012791999.1"/>
</dbReference>
<dbReference type="OMA" id="NDELCKY"/>
<evidence type="ECO:0000256" key="1">
    <source>
        <dbReference type="SAM" id="Coils"/>
    </source>
</evidence>
<proteinExistence type="predicted"/>
<dbReference type="GeneID" id="24423458"/>
<reference evidence="2 3" key="3">
    <citation type="journal article" date="2016" name="Sci. Rep.">
        <title>Genome-wide diversity and gene expression profiling of Babesia microti isolates identify polymorphic genes that mediate host-pathogen interactions.</title>
        <authorList>
            <person name="Silva J.C."/>
            <person name="Cornillot E."/>
            <person name="McCracken C."/>
            <person name="Usmani-Brown S."/>
            <person name="Dwivedi A."/>
            <person name="Ifeonu O.O."/>
            <person name="Crabtree J."/>
            <person name="Gotia H.T."/>
            <person name="Virji A.Z."/>
            <person name="Reynes C."/>
            <person name="Colinge J."/>
            <person name="Kumar V."/>
            <person name="Lawres L."/>
            <person name="Pazzi J.E."/>
            <person name="Pablo J.V."/>
            <person name="Hung C."/>
            <person name="Brancato J."/>
            <person name="Kumari P."/>
            <person name="Orvis J."/>
            <person name="Tretina K."/>
            <person name="Chibucos M."/>
            <person name="Ott S."/>
            <person name="Sadzewicz L."/>
            <person name="Sengamalay N."/>
            <person name="Shetty A.C."/>
            <person name="Su Q."/>
            <person name="Tallon L."/>
            <person name="Fraser C.M."/>
            <person name="Frutos R."/>
            <person name="Molina D.M."/>
            <person name="Krause P.J."/>
            <person name="Ben Mamoun C."/>
        </authorList>
    </citation>
    <scope>NUCLEOTIDE SEQUENCE [LARGE SCALE GENOMIC DNA]</scope>
    <source>
        <strain evidence="2 3">RI</strain>
    </source>
</reference>
<dbReference type="OrthoDB" id="361984at2759"/>
<name>I7J8G5_BABMR</name>
<reference evidence="2 3" key="1">
    <citation type="journal article" date="2012" name="Nucleic Acids Res.">
        <title>Sequencing of the smallest Apicomplexan genome from the human pathogen Babesia microti.</title>
        <authorList>
            <person name="Cornillot E."/>
            <person name="Hadj-Kaddour K."/>
            <person name="Dassouli A."/>
            <person name="Noel B."/>
            <person name="Ranwez V."/>
            <person name="Vacherie B."/>
            <person name="Augagneur Y."/>
            <person name="Bres V."/>
            <person name="Duclos A."/>
            <person name="Randazzo S."/>
            <person name="Carcy B."/>
            <person name="Debierre-Grockiego F."/>
            <person name="Delbecq S."/>
            <person name="Moubri-Menage K."/>
            <person name="Shams-Eldin H."/>
            <person name="Usmani-Brown S."/>
            <person name="Bringaud F."/>
            <person name="Wincker P."/>
            <person name="Vivares C.P."/>
            <person name="Schwarz R.T."/>
            <person name="Schetters T.P."/>
            <person name="Krause P.J."/>
            <person name="Gorenflot A."/>
            <person name="Berry V."/>
            <person name="Barbe V."/>
            <person name="Ben Mamoun C."/>
        </authorList>
    </citation>
    <scope>NUCLEOTIDE SEQUENCE [LARGE SCALE GENOMIC DNA]</scope>
    <source>
        <strain evidence="2 3">RI</strain>
    </source>
</reference>
<keyword evidence="3" id="KW-1185">Reference proteome</keyword>
<gene>
    <name evidence="2" type="ORF">BMR1_01G01930</name>
</gene>
<dbReference type="AlphaFoldDB" id="I7J8G5"/>
<feature type="coiled-coil region" evidence="1">
    <location>
        <begin position="223"/>
        <end position="282"/>
    </location>
</feature>
<sequence length="287" mass="33402">MLNRVVGFLRIDKESISNLLFTVKFASTVTLVSTTIYSSYVFYKNDFNITRSAKYFTRLHYKIRYGEFKYKKTPDSFFMLSLSEKLCHNISIYFIQLDLDKENGVTYSDLTKLWNQFELDNDHLNKFIADKQSGTPTEKLLHGCTLQTFGEAFESLILKIRGTDRKKADDLEISICEKLEEINKLTTTPENIQFTLSNPYISATVSDICDKLLTVKKSKMVEEAEVKQNILELQTEMLALEKQISQHKSVKKPLTHAEQERIRIAQEQVDELKSEIKKLYRGLNSWF</sequence>
<dbReference type="EMBL" id="FO082871">
    <property type="protein sequence ID" value="CCF72844.1"/>
    <property type="molecule type" value="Genomic_DNA"/>
</dbReference>
<protein>
    <submittedName>
        <fullName evidence="2">Uncharacterized protein</fullName>
    </submittedName>
</protein>
<dbReference type="Proteomes" id="UP000002899">
    <property type="component" value="Chromosome I"/>
</dbReference>
<dbReference type="KEGG" id="bmic:BMR1_01G01930"/>
<evidence type="ECO:0000313" key="3">
    <source>
        <dbReference type="Proteomes" id="UP000002899"/>
    </source>
</evidence>
<reference evidence="2 3" key="2">
    <citation type="journal article" date="2013" name="PLoS ONE">
        <title>Whole genome mapping and re-organization of the nuclear and mitochondrial genomes of Babesia microti isolates.</title>
        <authorList>
            <person name="Cornillot E."/>
            <person name="Dassouli A."/>
            <person name="Garg A."/>
            <person name="Pachikara N."/>
            <person name="Randazzo S."/>
            <person name="Depoix D."/>
            <person name="Carcy B."/>
            <person name="Delbecq S."/>
            <person name="Frutos R."/>
            <person name="Silva J.C."/>
            <person name="Sutton R."/>
            <person name="Krause P.J."/>
            <person name="Mamoun C.B."/>
        </authorList>
    </citation>
    <scope>NUCLEOTIDE SEQUENCE [LARGE SCALE GENOMIC DNA]</scope>
    <source>
        <strain evidence="2 3">RI</strain>
    </source>
</reference>